<evidence type="ECO:0000313" key="2">
    <source>
        <dbReference type="Proteomes" id="UP000024404"/>
    </source>
</evidence>
<name>A0A8R1TLE8_ONCVO</name>
<dbReference type="AlphaFoldDB" id="A0A8R1TLE8"/>
<dbReference type="EnsemblMetazoa" id="OVOC11737.1">
    <property type="protein sequence ID" value="OVOC11737.1"/>
    <property type="gene ID" value="WBGene00248546"/>
</dbReference>
<evidence type="ECO:0000313" key="1">
    <source>
        <dbReference type="EnsemblMetazoa" id="OVOC11737.1"/>
    </source>
</evidence>
<dbReference type="EMBL" id="CMVM020000007">
    <property type="status" value="NOT_ANNOTATED_CDS"/>
    <property type="molecule type" value="Genomic_DNA"/>
</dbReference>
<organism evidence="1 2">
    <name type="scientific">Onchocerca volvulus</name>
    <dbReference type="NCBI Taxonomy" id="6282"/>
    <lineage>
        <taxon>Eukaryota</taxon>
        <taxon>Metazoa</taxon>
        <taxon>Ecdysozoa</taxon>
        <taxon>Nematoda</taxon>
        <taxon>Chromadorea</taxon>
        <taxon>Rhabditida</taxon>
        <taxon>Spirurina</taxon>
        <taxon>Spiruromorpha</taxon>
        <taxon>Filarioidea</taxon>
        <taxon>Onchocercidae</taxon>
        <taxon>Onchocerca</taxon>
    </lineage>
</organism>
<reference evidence="1" key="2">
    <citation type="submission" date="2022-06" db="UniProtKB">
        <authorList>
            <consortium name="EnsemblMetazoa"/>
        </authorList>
    </citation>
    <scope>IDENTIFICATION</scope>
</reference>
<keyword evidence="2" id="KW-1185">Reference proteome</keyword>
<sequence>MEIIDFMRWKGFTRKNWPEKGCKIIVIGGRLFVTYDFNSRMFENTSLFTSHKLKKPRNFEKFGKQNVCFSSFKYKRQLIYALK</sequence>
<protein>
    <submittedName>
        <fullName evidence="1">Uncharacterized protein</fullName>
    </submittedName>
</protein>
<proteinExistence type="predicted"/>
<accession>A0A8R1TLE8</accession>
<reference evidence="2" key="1">
    <citation type="submission" date="2013-10" db="EMBL/GenBank/DDBJ databases">
        <title>Genome sequencing of Onchocerca volvulus.</title>
        <authorList>
            <person name="Cotton J."/>
            <person name="Tsai J."/>
            <person name="Stanley E."/>
            <person name="Tracey A."/>
            <person name="Holroyd N."/>
            <person name="Lustigman S."/>
            <person name="Berriman M."/>
        </authorList>
    </citation>
    <scope>NUCLEOTIDE SEQUENCE</scope>
</reference>
<dbReference type="Proteomes" id="UP000024404">
    <property type="component" value="Unassembled WGS sequence"/>
</dbReference>